<gene>
    <name evidence="1" type="ORF">BKA02_001271</name>
</gene>
<accession>A0A7Y9JMN3</accession>
<proteinExistence type="predicted"/>
<sequence length="123" mass="12742">MTSSTGPRGVRNGEVEAALGKVDAALAADEDATHWQGVDFPWSSISGVGDGSRSFVLHLRDAAASRASLGRADYLVKDGSTPGTGSATLLLDGVTDAETFKDAATRLIQEAERRGLPTQARVG</sequence>
<name>A0A7Y9JMN3_9MICO</name>
<comment type="caution">
    <text evidence="1">The sequence shown here is derived from an EMBL/GenBank/DDBJ whole genome shotgun (WGS) entry which is preliminary data.</text>
</comment>
<dbReference type="EMBL" id="JACCBH010000001">
    <property type="protein sequence ID" value="NYD54216.1"/>
    <property type="molecule type" value="Genomic_DNA"/>
</dbReference>
<organism evidence="1 2">
    <name type="scientific">Microbacterium pseudoresistens</name>
    <dbReference type="NCBI Taxonomy" id="640634"/>
    <lineage>
        <taxon>Bacteria</taxon>
        <taxon>Bacillati</taxon>
        <taxon>Actinomycetota</taxon>
        <taxon>Actinomycetes</taxon>
        <taxon>Micrococcales</taxon>
        <taxon>Microbacteriaceae</taxon>
        <taxon>Microbacterium</taxon>
    </lineage>
</organism>
<reference evidence="1 2" key="1">
    <citation type="submission" date="2020-07" db="EMBL/GenBank/DDBJ databases">
        <title>Sequencing the genomes of 1000 actinobacteria strains.</title>
        <authorList>
            <person name="Klenk H.-P."/>
        </authorList>
    </citation>
    <scope>NUCLEOTIDE SEQUENCE [LARGE SCALE GENOMIC DNA]</scope>
    <source>
        <strain evidence="1 2">DSM 22185</strain>
    </source>
</reference>
<evidence type="ECO:0000313" key="1">
    <source>
        <dbReference type="EMBL" id="NYD54216.1"/>
    </source>
</evidence>
<dbReference type="Proteomes" id="UP000552045">
    <property type="component" value="Unassembled WGS sequence"/>
</dbReference>
<keyword evidence="2" id="KW-1185">Reference proteome</keyword>
<evidence type="ECO:0000313" key="2">
    <source>
        <dbReference type="Proteomes" id="UP000552045"/>
    </source>
</evidence>
<protein>
    <submittedName>
        <fullName evidence="1">Uncharacterized protein</fullName>
    </submittedName>
</protein>
<dbReference type="AlphaFoldDB" id="A0A7Y9JMN3"/>